<dbReference type="AlphaFoldDB" id="A0A9W6PSZ3"/>
<dbReference type="Proteomes" id="UP001165124">
    <property type="component" value="Unassembled WGS sequence"/>
</dbReference>
<feature type="region of interest" description="Disordered" evidence="1">
    <location>
        <begin position="46"/>
        <end position="75"/>
    </location>
</feature>
<dbReference type="EMBL" id="BSRZ01000001">
    <property type="protein sequence ID" value="GLW62529.1"/>
    <property type="molecule type" value="Genomic_DNA"/>
</dbReference>
<keyword evidence="3" id="KW-1185">Reference proteome</keyword>
<organism evidence="2 3">
    <name type="scientific">Actinomadura rubrobrunea</name>
    <dbReference type="NCBI Taxonomy" id="115335"/>
    <lineage>
        <taxon>Bacteria</taxon>
        <taxon>Bacillati</taxon>
        <taxon>Actinomycetota</taxon>
        <taxon>Actinomycetes</taxon>
        <taxon>Streptosporangiales</taxon>
        <taxon>Thermomonosporaceae</taxon>
        <taxon>Actinomadura</taxon>
    </lineage>
</organism>
<name>A0A9W6PSZ3_9ACTN</name>
<reference evidence="2" key="1">
    <citation type="submission" date="2023-02" db="EMBL/GenBank/DDBJ databases">
        <title>Actinomadura rubrobrunea NBRC 14622.</title>
        <authorList>
            <person name="Ichikawa N."/>
            <person name="Sato H."/>
            <person name="Tonouchi N."/>
        </authorList>
    </citation>
    <scope>NUCLEOTIDE SEQUENCE</scope>
    <source>
        <strain evidence="2">NBRC 14622</strain>
    </source>
</reference>
<accession>A0A9W6PSZ3</accession>
<sequence length="75" mass="7861">MSKSSVLLIVGPLPDRPTGPVAVRAFLSSLSYFVQPCSLITAHTKNRARRDGAPGSGGLGRECCYNDSRSGRGAP</sequence>
<comment type="caution">
    <text evidence="2">The sequence shown here is derived from an EMBL/GenBank/DDBJ whole genome shotgun (WGS) entry which is preliminary data.</text>
</comment>
<proteinExistence type="predicted"/>
<protein>
    <submittedName>
        <fullName evidence="2">Uncharacterized protein</fullName>
    </submittedName>
</protein>
<evidence type="ECO:0000313" key="3">
    <source>
        <dbReference type="Proteomes" id="UP001165124"/>
    </source>
</evidence>
<gene>
    <name evidence="2" type="ORF">Arub01_07730</name>
</gene>
<evidence type="ECO:0000256" key="1">
    <source>
        <dbReference type="SAM" id="MobiDB-lite"/>
    </source>
</evidence>
<evidence type="ECO:0000313" key="2">
    <source>
        <dbReference type="EMBL" id="GLW62529.1"/>
    </source>
</evidence>